<keyword evidence="1" id="KW-0812">Transmembrane</keyword>
<evidence type="ECO:0000313" key="3">
    <source>
        <dbReference type="Proteomes" id="UP000011550"/>
    </source>
</evidence>
<gene>
    <name evidence="2" type="ORF">C440_13084</name>
</gene>
<name>M0I723_9EURY</name>
<dbReference type="EMBL" id="AOLN01000018">
    <property type="protein sequence ID" value="ELZ91249.1"/>
    <property type="molecule type" value="Genomic_DNA"/>
</dbReference>
<proteinExistence type="predicted"/>
<accession>M0I723</accession>
<feature type="transmembrane region" description="Helical" evidence="1">
    <location>
        <begin position="21"/>
        <end position="43"/>
    </location>
</feature>
<evidence type="ECO:0000256" key="1">
    <source>
        <dbReference type="SAM" id="Phobius"/>
    </source>
</evidence>
<evidence type="ECO:0000313" key="2">
    <source>
        <dbReference type="EMBL" id="ELZ91249.1"/>
    </source>
</evidence>
<dbReference type="OrthoDB" id="271713at2157"/>
<dbReference type="STRING" id="662479.C440_13084"/>
<dbReference type="RefSeq" id="WP_008320951.1">
    <property type="nucleotide sequence ID" value="NZ_AOLN01000018.1"/>
</dbReference>
<feature type="transmembrane region" description="Helical" evidence="1">
    <location>
        <begin position="49"/>
        <end position="71"/>
    </location>
</feature>
<organism evidence="2 3">
    <name type="scientific">Haloferax mucosum ATCC BAA-1512</name>
    <dbReference type="NCBI Taxonomy" id="662479"/>
    <lineage>
        <taxon>Archaea</taxon>
        <taxon>Methanobacteriati</taxon>
        <taxon>Methanobacteriota</taxon>
        <taxon>Stenosarchaea group</taxon>
        <taxon>Halobacteria</taxon>
        <taxon>Halobacteriales</taxon>
        <taxon>Haloferacaceae</taxon>
        <taxon>Haloferax</taxon>
    </lineage>
</organism>
<keyword evidence="3" id="KW-1185">Reference proteome</keyword>
<sequence length="80" mass="8280">MTSVSARDALRYATQDAVVGLFLVIFGGWLSVTLGGVLFGGHLLSMVSFIGLLVSVAGAFAMFVGLVALAYKLLVDSRAA</sequence>
<protein>
    <recommendedName>
        <fullName evidence="4">Transporter</fullName>
    </recommendedName>
</protein>
<dbReference type="Proteomes" id="UP000011550">
    <property type="component" value="Unassembled WGS sequence"/>
</dbReference>
<keyword evidence="1" id="KW-1133">Transmembrane helix</keyword>
<dbReference type="PATRIC" id="fig|662479.7.peg.2646"/>
<keyword evidence="1" id="KW-0472">Membrane</keyword>
<dbReference type="AlphaFoldDB" id="M0I723"/>
<comment type="caution">
    <text evidence="2">The sequence shown here is derived from an EMBL/GenBank/DDBJ whole genome shotgun (WGS) entry which is preliminary data.</text>
</comment>
<evidence type="ECO:0008006" key="4">
    <source>
        <dbReference type="Google" id="ProtNLM"/>
    </source>
</evidence>
<reference evidence="2 3" key="1">
    <citation type="journal article" date="2014" name="PLoS Genet.">
        <title>Phylogenetically driven sequencing of extremely halophilic archaea reveals strategies for static and dynamic osmo-response.</title>
        <authorList>
            <person name="Becker E.A."/>
            <person name="Seitzer P.M."/>
            <person name="Tritt A."/>
            <person name="Larsen D."/>
            <person name="Krusor M."/>
            <person name="Yao A.I."/>
            <person name="Wu D."/>
            <person name="Madern D."/>
            <person name="Eisen J.A."/>
            <person name="Darling A.E."/>
            <person name="Facciotti M.T."/>
        </authorList>
    </citation>
    <scope>NUCLEOTIDE SEQUENCE [LARGE SCALE GENOMIC DNA]</scope>
    <source>
        <strain evidence="2 3">ATCC BAA-1512</strain>
    </source>
</reference>